<dbReference type="Pfam" id="PF10934">
    <property type="entry name" value="Sheath_initiator"/>
    <property type="match status" value="1"/>
</dbReference>
<sequence length="156" mass="17775">MPNLFPDSDYTNDTTSSSTSTTSGNNSDAGYKGSYKFDFNKGEFVRNPDGTLARCNRLEAYEQWCNKAMNTPVGFRAYSRLYGHELDTLSDSLYSREAIELEVKRMTTDTLIVHPMTKDVKDFAFTWQNNGELYYDYTVITVDEESIDMNNTTKVG</sequence>
<evidence type="ECO:0000313" key="3">
    <source>
        <dbReference type="EMBL" id="EDK33948.1"/>
    </source>
</evidence>
<dbReference type="STRING" id="431943.CKL_1836"/>
<dbReference type="KEGG" id="ckl:CKL_1936"/>
<proteinExistence type="predicted"/>
<organism evidence="3 4">
    <name type="scientific">Clostridium kluyveri (strain ATCC 8527 / DSM 555 / NBRC 12016 / NCIMB 10680 / K1)</name>
    <dbReference type="NCBI Taxonomy" id="431943"/>
    <lineage>
        <taxon>Bacteria</taxon>
        <taxon>Bacillati</taxon>
        <taxon>Bacillota</taxon>
        <taxon>Clostridia</taxon>
        <taxon>Eubacteriales</taxon>
        <taxon>Clostridiaceae</taxon>
        <taxon>Clostridium</taxon>
    </lineage>
</organism>
<accession>A5MYK2</accession>
<name>A5MYK2_CLOK5</name>
<dbReference type="Proteomes" id="UP000002411">
    <property type="component" value="Chromosome"/>
</dbReference>
<feature type="region of interest" description="Disordered" evidence="1">
    <location>
        <begin position="1"/>
        <end position="27"/>
    </location>
</feature>
<dbReference type="AlphaFoldDB" id="A5MYK2"/>
<dbReference type="RefSeq" id="WP_012102233.1">
    <property type="nucleotide sequence ID" value="NC_009706.1"/>
</dbReference>
<protein>
    <submittedName>
        <fullName evidence="2">Phage-related protein</fullName>
    </submittedName>
    <submittedName>
        <fullName evidence="3">XkdS-related protein</fullName>
    </submittedName>
</protein>
<evidence type="ECO:0000313" key="4">
    <source>
        <dbReference type="Proteomes" id="UP000002411"/>
    </source>
</evidence>
<dbReference type="eggNOG" id="ENOG5031F2E">
    <property type="taxonomic scope" value="Bacteria"/>
</dbReference>
<dbReference type="KEGG" id="ckl:CKL_1836"/>
<dbReference type="InterPro" id="IPR020288">
    <property type="entry name" value="Sheath_initiator"/>
</dbReference>
<keyword evidence="4" id="KW-1185">Reference proteome</keyword>
<dbReference type="EMBL" id="CP000673">
    <property type="protein sequence ID" value="EDK33948.1"/>
    <property type="molecule type" value="Genomic_DNA"/>
</dbReference>
<gene>
    <name evidence="2" type="ordered locus">CKL_1836</name>
    <name evidence="3" type="ordered locus">CKL_1936</name>
</gene>
<dbReference type="HOGENOM" id="CLU_141574_1_0_9"/>
<reference evidence="3 4" key="1">
    <citation type="journal article" date="2008" name="Proc. Natl. Acad. Sci. U.S.A.">
        <title>The genome of Clostridium kluyveri, a strict anaerobe with unique metabolic features.</title>
        <authorList>
            <person name="Seedorf H."/>
            <person name="Fricke W.F."/>
            <person name="Veith B."/>
            <person name="Brueggemann H."/>
            <person name="Liesegang H."/>
            <person name="Strittmatter A."/>
            <person name="Miethke M."/>
            <person name="Buckel W."/>
            <person name="Hinderberger J."/>
            <person name="Li F."/>
            <person name="Hagemeier C."/>
            <person name="Thauer R.K."/>
            <person name="Gottschalk G."/>
        </authorList>
    </citation>
    <scope>NUCLEOTIDE SEQUENCE [LARGE SCALE GENOMIC DNA]</scope>
    <source>
        <strain evidence="4">ATCC 8527 / DSM 555 / NCIMB 10680</strain>
        <strain evidence="3">DSM 555</strain>
    </source>
</reference>
<evidence type="ECO:0000313" key="2">
    <source>
        <dbReference type="EMBL" id="EDK33878.1"/>
    </source>
</evidence>
<evidence type="ECO:0000256" key="1">
    <source>
        <dbReference type="SAM" id="MobiDB-lite"/>
    </source>
</evidence>
<feature type="compositionally biased region" description="Low complexity" evidence="1">
    <location>
        <begin position="7"/>
        <end position="27"/>
    </location>
</feature>
<dbReference type="EMBL" id="CP000673">
    <property type="protein sequence ID" value="EDK33878.1"/>
    <property type="molecule type" value="Genomic_DNA"/>
</dbReference>